<name>A0A172E6G3_ANTPE</name>
<proteinExistence type="evidence at transcript level"/>
<dbReference type="PANTHER" id="PTHR45828">
    <property type="entry name" value="CYTOCHROME B561/FERRIC REDUCTASE TRANSMEMBRANE"/>
    <property type="match status" value="1"/>
</dbReference>
<keyword evidence="3" id="KW-0964">Secreted</keyword>
<dbReference type="Gene3D" id="2.60.40.4060">
    <property type="entry name" value="Reeler domain"/>
    <property type="match status" value="1"/>
</dbReference>
<dbReference type="PANTHER" id="PTHR45828:SF9">
    <property type="entry name" value="CELL WALL INTEGRITY AND STRESS RESPONSE COMPONENT 4-LIKE-RELATED"/>
    <property type="match status" value="1"/>
</dbReference>
<keyword evidence="9" id="KW-1015">Disulfide bond</keyword>
<evidence type="ECO:0000256" key="4">
    <source>
        <dbReference type="ARBA" id="ARBA00022529"/>
    </source>
</evidence>
<dbReference type="GO" id="GO:0016020">
    <property type="term" value="C:membrane"/>
    <property type="evidence" value="ECO:0007669"/>
    <property type="project" value="TreeGrafter"/>
</dbReference>
<dbReference type="PROSITE" id="PS51019">
    <property type="entry name" value="REELIN"/>
    <property type="match status" value="1"/>
</dbReference>
<evidence type="ECO:0000259" key="11">
    <source>
        <dbReference type="PROSITE" id="PS51019"/>
    </source>
</evidence>
<keyword evidence="7" id="KW-0391">Immunity</keyword>
<dbReference type="GO" id="GO:0042742">
    <property type="term" value="P:defense response to bacterium"/>
    <property type="evidence" value="ECO:0007669"/>
    <property type="project" value="UniProtKB-KW"/>
</dbReference>
<feature type="domain" description="Reelin" evidence="11">
    <location>
        <begin position="5"/>
        <end position="163"/>
    </location>
</feature>
<reference evidence="12" key="1">
    <citation type="submission" date="2014-05" db="EMBL/GenBank/DDBJ databases">
        <title>Characterization of defensin gene from Antheraea pernyi.</title>
        <authorList>
            <person name="Liu C."/>
            <person name="Zhang X."/>
            <person name="Zhu B."/>
            <person name="Wei G."/>
            <person name="Wang L."/>
            <person name="Qian C."/>
        </authorList>
    </citation>
    <scope>NUCLEOTIDE SEQUENCE</scope>
</reference>
<dbReference type="SMR" id="A0A172E6G3"/>
<feature type="chain" id="PRO_5007999352" evidence="10">
    <location>
        <begin position="19"/>
        <end position="163"/>
    </location>
</feature>
<dbReference type="InterPro" id="IPR051237">
    <property type="entry name" value="Ferric-chelate_Red/DefProt"/>
</dbReference>
<evidence type="ECO:0000313" key="12">
    <source>
        <dbReference type="EMBL" id="AIC33904.1"/>
    </source>
</evidence>
<dbReference type="InterPro" id="IPR002861">
    <property type="entry name" value="Reeler_dom"/>
</dbReference>
<comment type="similarity">
    <text evidence="2">Belongs to the insect defense protein family.</text>
</comment>
<evidence type="ECO:0000256" key="1">
    <source>
        <dbReference type="ARBA" id="ARBA00004613"/>
    </source>
</evidence>
<evidence type="ECO:0000256" key="3">
    <source>
        <dbReference type="ARBA" id="ARBA00022525"/>
    </source>
</evidence>
<sequence>MMFAYIVAVVSALALTSAYPTGAPSSTCVSMRPGHLAEPQPHPGPYSITTPVNTMKAGDSIEVTISGNTPEDFFRGILLEARQGDKIVGTWTVNDDFSQLLDCGEPGNAVTHANSVDKLTVSYLWTAPEDLEGDAVFLVTIVKVYETFWVALPSAPVKVLSHH</sequence>
<keyword evidence="6 10" id="KW-0732">Signal</keyword>
<dbReference type="CDD" id="cd08544">
    <property type="entry name" value="Reeler"/>
    <property type="match status" value="1"/>
</dbReference>
<evidence type="ECO:0000256" key="10">
    <source>
        <dbReference type="SAM" id="SignalP"/>
    </source>
</evidence>
<dbReference type="GO" id="GO:0005576">
    <property type="term" value="C:extracellular region"/>
    <property type="evidence" value="ECO:0007669"/>
    <property type="project" value="UniProtKB-SubCell"/>
</dbReference>
<feature type="signal peptide" evidence="10">
    <location>
        <begin position="1"/>
        <end position="18"/>
    </location>
</feature>
<accession>A0A172E6G3</accession>
<dbReference type="AlphaFoldDB" id="A0A172E6G3"/>
<dbReference type="InterPro" id="IPR042307">
    <property type="entry name" value="Reeler_sf"/>
</dbReference>
<comment type="subcellular location">
    <subcellularLocation>
        <location evidence="1">Secreted</location>
    </subcellularLocation>
</comment>
<evidence type="ECO:0000256" key="8">
    <source>
        <dbReference type="ARBA" id="ARBA00023022"/>
    </source>
</evidence>
<dbReference type="Pfam" id="PF02014">
    <property type="entry name" value="Reeler"/>
    <property type="match status" value="1"/>
</dbReference>
<evidence type="ECO:0000256" key="9">
    <source>
        <dbReference type="ARBA" id="ARBA00023157"/>
    </source>
</evidence>
<dbReference type="GO" id="GO:0045087">
    <property type="term" value="P:innate immune response"/>
    <property type="evidence" value="ECO:0007669"/>
    <property type="project" value="UniProtKB-KW"/>
</dbReference>
<keyword evidence="8" id="KW-0044">Antibiotic</keyword>
<evidence type="ECO:0000256" key="2">
    <source>
        <dbReference type="ARBA" id="ARBA00008501"/>
    </source>
</evidence>
<protein>
    <submittedName>
        <fullName evidence="12">Defensin</fullName>
    </submittedName>
</protein>
<organism evidence="12">
    <name type="scientific">Antheraea pernyi</name>
    <name type="common">Chinese oak silk moth</name>
    <name type="synonym">Bombyx pernyi</name>
    <dbReference type="NCBI Taxonomy" id="7119"/>
    <lineage>
        <taxon>Eukaryota</taxon>
        <taxon>Metazoa</taxon>
        <taxon>Ecdysozoa</taxon>
        <taxon>Arthropoda</taxon>
        <taxon>Hexapoda</taxon>
        <taxon>Insecta</taxon>
        <taxon>Pterygota</taxon>
        <taxon>Neoptera</taxon>
        <taxon>Endopterygota</taxon>
        <taxon>Lepidoptera</taxon>
        <taxon>Glossata</taxon>
        <taxon>Ditrysia</taxon>
        <taxon>Bombycoidea</taxon>
        <taxon>Saturniidae</taxon>
        <taxon>Saturniinae</taxon>
        <taxon>Saturniini</taxon>
        <taxon>Antheraea</taxon>
    </lineage>
</organism>
<evidence type="ECO:0000256" key="6">
    <source>
        <dbReference type="ARBA" id="ARBA00022729"/>
    </source>
</evidence>
<dbReference type="GO" id="GO:0042832">
    <property type="term" value="P:defense response to protozoan"/>
    <property type="evidence" value="ECO:0007669"/>
    <property type="project" value="UniProtKB-ARBA"/>
</dbReference>
<evidence type="ECO:0000256" key="5">
    <source>
        <dbReference type="ARBA" id="ARBA00022588"/>
    </source>
</evidence>
<evidence type="ECO:0000256" key="7">
    <source>
        <dbReference type="ARBA" id="ARBA00022859"/>
    </source>
</evidence>
<keyword evidence="4" id="KW-0929">Antimicrobial</keyword>
<keyword evidence="5" id="KW-0399">Innate immunity</keyword>
<dbReference type="EMBL" id="KJ913669">
    <property type="protein sequence ID" value="AIC33904.1"/>
    <property type="molecule type" value="mRNA"/>
</dbReference>
<dbReference type="FunFam" id="2.60.40.4060:FF:000003">
    <property type="entry name" value="Ferric chelate reductase 1"/>
    <property type="match status" value="1"/>
</dbReference>